<gene>
    <name evidence="13" type="primary">queA</name>
    <name evidence="14" type="ORF">DIZ79_04090</name>
</gene>
<proteinExistence type="inferred from homology"/>
<dbReference type="Pfam" id="PF02547">
    <property type="entry name" value="Queuosine_synth"/>
    <property type="match status" value="1"/>
</dbReference>
<evidence type="ECO:0000256" key="10">
    <source>
        <dbReference type="ARBA" id="ARBA00066503"/>
    </source>
</evidence>
<protein>
    <recommendedName>
        <fullName evidence="11 13">S-adenosylmethionine:tRNA ribosyltransferase-isomerase</fullName>
        <ecNumber evidence="10 13">2.4.99.17</ecNumber>
    </recommendedName>
    <alternativeName>
        <fullName evidence="12 13">Queuosine biosynthesis protein QueA</fullName>
    </alternativeName>
</protein>
<dbReference type="NCBIfam" id="TIGR00113">
    <property type="entry name" value="queA"/>
    <property type="match status" value="1"/>
</dbReference>
<organism evidence="14 15">
    <name type="scientific">endosymbiont of Lamellibrachia luymesi</name>
    <dbReference type="NCBI Taxonomy" id="2200907"/>
    <lineage>
        <taxon>Bacteria</taxon>
        <taxon>Pseudomonadati</taxon>
        <taxon>Pseudomonadota</taxon>
        <taxon>Gammaproteobacteria</taxon>
        <taxon>sulfur-oxidizing symbionts</taxon>
    </lineage>
</organism>
<evidence type="ECO:0000256" key="1">
    <source>
        <dbReference type="ARBA" id="ARBA00004496"/>
    </source>
</evidence>
<evidence type="ECO:0000256" key="2">
    <source>
        <dbReference type="ARBA" id="ARBA00004691"/>
    </source>
</evidence>
<dbReference type="PANTHER" id="PTHR30307:SF0">
    <property type="entry name" value="S-ADENOSYLMETHIONINE:TRNA RIBOSYLTRANSFERASE-ISOMERASE"/>
    <property type="match status" value="1"/>
</dbReference>
<dbReference type="Gene3D" id="2.40.10.240">
    <property type="entry name" value="QueA-like"/>
    <property type="match status" value="1"/>
</dbReference>
<dbReference type="EMBL" id="QFXD01000073">
    <property type="protein sequence ID" value="RDH92193.1"/>
    <property type="molecule type" value="Genomic_DNA"/>
</dbReference>
<keyword evidence="4 13" id="KW-0963">Cytoplasm</keyword>
<dbReference type="InterPro" id="IPR042119">
    <property type="entry name" value="QueA_dom2"/>
</dbReference>
<name>A0A370E0R0_9GAMM</name>
<evidence type="ECO:0000256" key="13">
    <source>
        <dbReference type="HAMAP-Rule" id="MF_00113"/>
    </source>
</evidence>
<dbReference type="EC" id="2.4.99.17" evidence="10 13"/>
<comment type="catalytic activity">
    <reaction evidence="8 13">
        <text>7-aminomethyl-7-carbaguanosine(34) in tRNA + S-adenosyl-L-methionine = epoxyqueuosine(34) in tRNA + adenine + L-methionine + 2 H(+)</text>
        <dbReference type="Rhea" id="RHEA:32155"/>
        <dbReference type="Rhea" id="RHEA-COMP:10342"/>
        <dbReference type="Rhea" id="RHEA-COMP:18582"/>
        <dbReference type="ChEBI" id="CHEBI:15378"/>
        <dbReference type="ChEBI" id="CHEBI:16708"/>
        <dbReference type="ChEBI" id="CHEBI:57844"/>
        <dbReference type="ChEBI" id="CHEBI:59789"/>
        <dbReference type="ChEBI" id="CHEBI:82833"/>
        <dbReference type="ChEBI" id="CHEBI:194443"/>
        <dbReference type="EC" id="2.4.99.17"/>
    </reaction>
</comment>
<keyword evidence="5 13" id="KW-0808">Transferase</keyword>
<dbReference type="SUPFAM" id="SSF111337">
    <property type="entry name" value="QueA-like"/>
    <property type="match status" value="1"/>
</dbReference>
<evidence type="ECO:0000256" key="8">
    <source>
        <dbReference type="ARBA" id="ARBA00052751"/>
    </source>
</evidence>
<evidence type="ECO:0000256" key="5">
    <source>
        <dbReference type="ARBA" id="ARBA00022679"/>
    </source>
</evidence>
<reference evidence="14 15" key="1">
    <citation type="journal article" date="2018" name="ISME J.">
        <title>Endosymbiont genomes yield clues of tubeworm success.</title>
        <authorList>
            <person name="Li Y."/>
            <person name="Liles M.R."/>
            <person name="Halanych K.M."/>
        </authorList>
    </citation>
    <scope>NUCLEOTIDE SEQUENCE [LARGE SCALE GENOMIC DNA]</scope>
    <source>
        <strain evidence="14">A1422</strain>
    </source>
</reference>
<dbReference type="InterPro" id="IPR036100">
    <property type="entry name" value="QueA_sf"/>
</dbReference>
<dbReference type="InterPro" id="IPR003699">
    <property type="entry name" value="QueA"/>
</dbReference>
<keyword evidence="14" id="KW-0413">Isomerase</keyword>
<dbReference type="PANTHER" id="PTHR30307">
    <property type="entry name" value="S-ADENOSYLMETHIONINE:TRNA RIBOSYLTRANSFERASE-ISOMERASE"/>
    <property type="match status" value="1"/>
</dbReference>
<evidence type="ECO:0000313" key="15">
    <source>
        <dbReference type="Proteomes" id="UP000255508"/>
    </source>
</evidence>
<dbReference type="GO" id="GO:0051075">
    <property type="term" value="F:S-adenosylmethionine:tRNA ribosyltransferase-isomerase activity"/>
    <property type="evidence" value="ECO:0007669"/>
    <property type="project" value="UniProtKB-EC"/>
</dbReference>
<evidence type="ECO:0000256" key="7">
    <source>
        <dbReference type="ARBA" id="ARBA00022785"/>
    </source>
</evidence>
<dbReference type="GO" id="GO:0005737">
    <property type="term" value="C:cytoplasm"/>
    <property type="evidence" value="ECO:0007669"/>
    <property type="project" value="UniProtKB-SubCell"/>
</dbReference>
<comment type="similarity">
    <text evidence="9 13">Belongs to the QueA family.</text>
</comment>
<evidence type="ECO:0000256" key="3">
    <source>
        <dbReference type="ARBA" id="ARBA00011245"/>
    </source>
</evidence>
<dbReference type="FunFam" id="3.40.1780.10:FF:000001">
    <property type="entry name" value="S-adenosylmethionine:tRNA ribosyltransferase-isomerase"/>
    <property type="match status" value="1"/>
</dbReference>
<dbReference type="Proteomes" id="UP000255508">
    <property type="component" value="Unassembled WGS sequence"/>
</dbReference>
<dbReference type="InterPro" id="IPR042118">
    <property type="entry name" value="QueA_dom1"/>
</dbReference>
<dbReference type="NCBIfam" id="NF001140">
    <property type="entry name" value="PRK00147.1"/>
    <property type="match status" value="1"/>
</dbReference>
<dbReference type="AlphaFoldDB" id="A0A370E0R0"/>
<dbReference type="Gene3D" id="3.40.1780.10">
    <property type="entry name" value="QueA-like"/>
    <property type="match status" value="1"/>
</dbReference>
<evidence type="ECO:0000256" key="11">
    <source>
        <dbReference type="ARBA" id="ARBA00069325"/>
    </source>
</evidence>
<dbReference type="UniPathway" id="UPA00392"/>
<evidence type="ECO:0000256" key="12">
    <source>
        <dbReference type="ARBA" id="ARBA00076160"/>
    </source>
</evidence>
<comment type="function">
    <text evidence="13">Transfers and isomerizes the ribose moiety from AdoMet to the 7-aminomethyl group of 7-deazaguanine (preQ1-tRNA) to give epoxyqueuosine (oQ-tRNA).</text>
</comment>
<dbReference type="GO" id="GO:0008616">
    <property type="term" value="P:tRNA queuosine(34) biosynthetic process"/>
    <property type="evidence" value="ECO:0007669"/>
    <property type="project" value="UniProtKB-UniRule"/>
</dbReference>
<accession>A0A370E0R0</accession>
<comment type="caution">
    <text evidence="14">The sequence shown here is derived from an EMBL/GenBank/DDBJ whole genome shotgun (WGS) entry which is preliminary data.</text>
</comment>
<keyword evidence="7 13" id="KW-0671">Queuosine biosynthesis</keyword>
<keyword evidence="6 13" id="KW-0949">S-adenosyl-L-methionine</keyword>
<evidence type="ECO:0000256" key="4">
    <source>
        <dbReference type="ARBA" id="ARBA00022490"/>
    </source>
</evidence>
<evidence type="ECO:0000256" key="6">
    <source>
        <dbReference type="ARBA" id="ARBA00022691"/>
    </source>
</evidence>
<comment type="pathway">
    <text evidence="2 13">tRNA modification; tRNA-queuosine biosynthesis.</text>
</comment>
<dbReference type="HAMAP" id="MF_00113">
    <property type="entry name" value="QueA"/>
    <property type="match status" value="1"/>
</dbReference>
<sequence length="346" mass="38684">MKLSDFSYDLPPELIAQFPEKERRGSRLLTLDGTSGELNDQHFTDLPRLLRKGDLLVFNDTRVMQARLHGFKQSGGKVELLIERVLTPGRALAHVRASKSPKAGSILYLGERKREVEVVGRQESLFEIDLQEGDFFQLMEEQGHMPLPPYIDRSDDSSDRERYQTVYARRPGAVAAPTAGLHFDLEMLDELGERGVKSAQVTLHVGAGTFQPVRVDNLDEHIMHSEYVEVDETVCQKVRETRANGGRVVAVGTTSVRSLEAASASGEIAPFSGDTRLFIRPGYHFRSVDGMLTNFHLPESTLLMLVSAFSGYDHVMAAYRHAVSGDYRFFSYGDAMFLTPSLMQQA</sequence>
<comment type="subcellular location">
    <subcellularLocation>
        <location evidence="1 13">Cytoplasm</location>
    </subcellularLocation>
</comment>
<evidence type="ECO:0000256" key="9">
    <source>
        <dbReference type="ARBA" id="ARBA00061210"/>
    </source>
</evidence>
<evidence type="ECO:0000313" key="14">
    <source>
        <dbReference type="EMBL" id="RDH92193.1"/>
    </source>
</evidence>
<comment type="subunit">
    <text evidence="3 13">Monomer.</text>
</comment>